<keyword evidence="1" id="KW-0812">Transmembrane</keyword>
<dbReference type="Proteomes" id="UP000537718">
    <property type="component" value="Unassembled WGS sequence"/>
</dbReference>
<evidence type="ECO:0000313" key="3">
    <source>
        <dbReference type="Proteomes" id="UP000537718"/>
    </source>
</evidence>
<evidence type="ECO:0000256" key="1">
    <source>
        <dbReference type="SAM" id="Phobius"/>
    </source>
</evidence>
<keyword evidence="2" id="KW-0808">Transferase</keyword>
<name>A0A7W9DLH1_9SPHI</name>
<gene>
    <name evidence="2" type="ORF">HDE69_004385</name>
</gene>
<dbReference type="RefSeq" id="WP_183869415.1">
    <property type="nucleotide sequence ID" value="NZ_JACHCF010000012.1"/>
</dbReference>
<dbReference type="EMBL" id="JACHCF010000012">
    <property type="protein sequence ID" value="MBB5623301.1"/>
    <property type="molecule type" value="Genomic_DNA"/>
</dbReference>
<feature type="transmembrane region" description="Helical" evidence="1">
    <location>
        <begin position="93"/>
        <end position="115"/>
    </location>
</feature>
<keyword evidence="1" id="KW-1133">Transmembrane helix</keyword>
<protein>
    <submittedName>
        <fullName evidence="2">Nitrogen fixation/metabolism regulation signal transduction histidine kinase</fullName>
    </submittedName>
</protein>
<evidence type="ECO:0000313" key="2">
    <source>
        <dbReference type="EMBL" id="MBB5623301.1"/>
    </source>
</evidence>
<organism evidence="2 3">
    <name type="scientific">Pedobacter cryoconitis</name>
    <dbReference type="NCBI Taxonomy" id="188932"/>
    <lineage>
        <taxon>Bacteria</taxon>
        <taxon>Pseudomonadati</taxon>
        <taxon>Bacteroidota</taxon>
        <taxon>Sphingobacteriia</taxon>
        <taxon>Sphingobacteriales</taxon>
        <taxon>Sphingobacteriaceae</taxon>
        <taxon>Pedobacter</taxon>
    </lineage>
</organism>
<keyword evidence="2" id="KW-0418">Kinase</keyword>
<accession>A0A7W9DLH1</accession>
<keyword evidence="1" id="KW-0472">Membrane</keyword>
<dbReference type="PROSITE" id="PS51257">
    <property type="entry name" value="PROKAR_LIPOPROTEIN"/>
    <property type="match status" value="1"/>
</dbReference>
<dbReference type="GO" id="GO:0016301">
    <property type="term" value="F:kinase activity"/>
    <property type="evidence" value="ECO:0007669"/>
    <property type="project" value="UniProtKB-KW"/>
</dbReference>
<sequence length="146" mass="16397">MYQQIKYLTGKLMVKGIRSLAVFLLLLICLLSSCTVRKGIQSFFSDTVSQRAGSSKLMKNLLVRPVQLVVEKVDCFAGHLNSSDDELNVKPGIFKSSILVLFAFILPGFILSLLISLKERTRLPEPESQLRWSVIPLFLQNSLLLI</sequence>
<comment type="caution">
    <text evidence="2">The sequence shown here is derived from an EMBL/GenBank/DDBJ whole genome shotgun (WGS) entry which is preliminary data.</text>
</comment>
<proteinExistence type="predicted"/>
<reference evidence="2 3" key="1">
    <citation type="submission" date="2020-08" db="EMBL/GenBank/DDBJ databases">
        <title>Genomic Encyclopedia of Type Strains, Phase IV (KMG-V): Genome sequencing to study the core and pangenomes of soil and plant-associated prokaryotes.</title>
        <authorList>
            <person name="Whitman W."/>
        </authorList>
    </citation>
    <scope>NUCLEOTIDE SEQUENCE [LARGE SCALE GENOMIC DNA]</scope>
    <source>
        <strain evidence="2 3">MP7CTX6</strain>
    </source>
</reference>
<dbReference type="AlphaFoldDB" id="A0A7W9DLH1"/>